<proteinExistence type="predicted"/>
<dbReference type="InterPro" id="IPR007838">
    <property type="entry name" value="Cell_div_ZapA-like"/>
</dbReference>
<keyword evidence="2" id="KW-1185">Reference proteome</keyword>
<dbReference type="HOGENOM" id="CLU_164748_1_0_10"/>
<dbReference type="PATRIC" id="fig|742725.3.peg.498"/>
<dbReference type="InterPro" id="IPR036192">
    <property type="entry name" value="Cell_div_ZapA-like_sf"/>
</dbReference>
<dbReference type="Gene3D" id="3.30.160.880">
    <property type="entry name" value="Cell division protein ZapA protomer, N-terminal domain"/>
    <property type="match status" value="1"/>
</dbReference>
<protein>
    <recommendedName>
        <fullName evidence="3">Cell division protein ZapA</fullName>
    </recommendedName>
</protein>
<dbReference type="OrthoDB" id="1007533at2"/>
<dbReference type="SUPFAM" id="SSF102829">
    <property type="entry name" value="Cell division protein ZapA-like"/>
    <property type="match status" value="1"/>
</dbReference>
<gene>
    <name evidence="1" type="ORF">HMPREF9450_00453</name>
</gene>
<evidence type="ECO:0000313" key="1">
    <source>
        <dbReference type="EMBL" id="EHB93187.1"/>
    </source>
</evidence>
<organism evidence="1 2">
    <name type="scientific">Alistipes indistinctus YIT 12060</name>
    <dbReference type="NCBI Taxonomy" id="742725"/>
    <lineage>
        <taxon>Bacteria</taxon>
        <taxon>Pseudomonadati</taxon>
        <taxon>Bacteroidota</taxon>
        <taxon>Bacteroidia</taxon>
        <taxon>Bacteroidales</taxon>
        <taxon>Rikenellaceae</taxon>
        <taxon>Alistipes</taxon>
    </lineage>
</organism>
<dbReference type="InterPro" id="IPR042233">
    <property type="entry name" value="Cell_div_ZapA_N"/>
</dbReference>
<dbReference type="RefSeq" id="WP_009133259.1">
    <property type="nucleotide sequence ID" value="NZ_CP102250.1"/>
</dbReference>
<evidence type="ECO:0008006" key="3">
    <source>
        <dbReference type="Google" id="ProtNLM"/>
    </source>
</evidence>
<dbReference type="EMBL" id="ADLD01000004">
    <property type="protein sequence ID" value="EHB93187.1"/>
    <property type="molecule type" value="Genomic_DNA"/>
</dbReference>
<reference evidence="1 2" key="1">
    <citation type="submission" date="2011-08" db="EMBL/GenBank/DDBJ databases">
        <title>The Genome Sequence of Alistipes indistinctus YIT 12060.</title>
        <authorList>
            <consortium name="The Broad Institute Genome Sequencing Platform"/>
            <person name="Earl A."/>
            <person name="Ward D."/>
            <person name="Feldgarden M."/>
            <person name="Gevers D."/>
            <person name="Morotomi M."/>
            <person name="Young S.K."/>
            <person name="Zeng Q."/>
            <person name="Gargeya S."/>
            <person name="Fitzgerald M."/>
            <person name="Haas B."/>
            <person name="Abouelleil A."/>
            <person name="Alvarado L."/>
            <person name="Arachchi H.M."/>
            <person name="Berlin A."/>
            <person name="Brown A."/>
            <person name="Chapman S.B."/>
            <person name="Chen Z."/>
            <person name="Dunbar C."/>
            <person name="Freedman E."/>
            <person name="Gearin G."/>
            <person name="Gellesch M."/>
            <person name="Goldberg J."/>
            <person name="Griggs A."/>
            <person name="Gujja S."/>
            <person name="Heiman D."/>
            <person name="Howarth C."/>
            <person name="Larson L."/>
            <person name="Lui A."/>
            <person name="MacDonald P.J.P."/>
            <person name="Montmayeur A."/>
            <person name="Murphy C."/>
            <person name="Neiman D."/>
            <person name="Pearson M."/>
            <person name="Priest M."/>
            <person name="Roberts A."/>
            <person name="Saif S."/>
            <person name="Shea T."/>
            <person name="Shenoy N."/>
            <person name="Sisk P."/>
            <person name="Stolte C."/>
            <person name="Sykes S."/>
            <person name="Wortman J."/>
            <person name="Nusbaum C."/>
            <person name="Birren B."/>
        </authorList>
    </citation>
    <scope>NUCLEOTIDE SEQUENCE [LARGE SCALE GENOMIC DNA]</scope>
    <source>
        <strain evidence="1 2">YIT 12060</strain>
    </source>
</reference>
<comment type="caution">
    <text evidence="1">The sequence shown here is derived from an EMBL/GenBank/DDBJ whole genome shotgun (WGS) entry which is preliminary data.</text>
</comment>
<evidence type="ECO:0000313" key="2">
    <source>
        <dbReference type="Proteomes" id="UP000006008"/>
    </source>
</evidence>
<name>G5H693_9BACT</name>
<dbReference type="Pfam" id="PF05164">
    <property type="entry name" value="ZapA"/>
    <property type="match status" value="1"/>
</dbReference>
<dbReference type="Proteomes" id="UP000006008">
    <property type="component" value="Unassembled WGS sequence"/>
</dbReference>
<dbReference type="STRING" id="742725.HMPREF9450_00453"/>
<sequence>MSRTRRITVKIAGKEYAMTVPQDDEEKYRRAAREINELISAYKGSFVAEPEDYLAMAAMQVAVNKVNLEMDRAMSDQIDALDEIGREIDSYLNDIKQ</sequence>
<accession>G5H693</accession>
<dbReference type="AlphaFoldDB" id="G5H693"/>
<dbReference type="eggNOG" id="COG3027">
    <property type="taxonomic scope" value="Bacteria"/>
</dbReference>
<dbReference type="GeneID" id="92816873"/>